<organism evidence="7">
    <name type="scientific">Enterobius vermicularis</name>
    <name type="common">Human pinworm</name>
    <dbReference type="NCBI Taxonomy" id="51028"/>
    <lineage>
        <taxon>Eukaryota</taxon>
        <taxon>Metazoa</taxon>
        <taxon>Ecdysozoa</taxon>
        <taxon>Nematoda</taxon>
        <taxon>Chromadorea</taxon>
        <taxon>Rhabditida</taxon>
        <taxon>Spirurina</taxon>
        <taxon>Oxyuridomorpha</taxon>
        <taxon>Oxyuroidea</taxon>
        <taxon>Oxyuridae</taxon>
        <taxon>Enterobius</taxon>
    </lineage>
</organism>
<dbReference type="AlphaFoldDB" id="A0A0N4VJS8"/>
<evidence type="ECO:0000256" key="1">
    <source>
        <dbReference type="ARBA" id="ARBA00022443"/>
    </source>
</evidence>
<gene>
    <name evidence="5" type="ORF">EVEC_LOCUS10424</name>
</gene>
<evidence type="ECO:0000313" key="5">
    <source>
        <dbReference type="EMBL" id="VDD95673.1"/>
    </source>
</evidence>
<dbReference type="CDD" id="cd00174">
    <property type="entry name" value="SH3"/>
    <property type="match status" value="1"/>
</dbReference>
<dbReference type="WBParaSite" id="EVEC_0001109901-mRNA-1">
    <property type="protein sequence ID" value="EVEC_0001109901-mRNA-1"/>
    <property type="gene ID" value="EVEC_0001109901"/>
</dbReference>
<proteinExistence type="predicted"/>
<dbReference type="Proteomes" id="UP000274131">
    <property type="component" value="Unassembled WGS sequence"/>
</dbReference>
<reference evidence="5 6" key="2">
    <citation type="submission" date="2018-10" db="EMBL/GenBank/DDBJ databases">
        <authorList>
            <consortium name="Pathogen Informatics"/>
        </authorList>
    </citation>
    <scope>NUCLEOTIDE SEQUENCE [LARGE SCALE GENOMIC DNA]</scope>
</reference>
<evidence type="ECO:0000313" key="7">
    <source>
        <dbReference type="WBParaSite" id="EVEC_0001109901-mRNA-1"/>
    </source>
</evidence>
<dbReference type="InterPro" id="IPR001452">
    <property type="entry name" value="SH3_domain"/>
</dbReference>
<dbReference type="EMBL" id="UXUI01010837">
    <property type="protein sequence ID" value="VDD95673.1"/>
    <property type="molecule type" value="Genomic_DNA"/>
</dbReference>
<dbReference type="Pfam" id="PF00018">
    <property type="entry name" value="SH3_1"/>
    <property type="match status" value="1"/>
</dbReference>
<protein>
    <submittedName>
        <fullName evidence="7">SH3 domain-containing protein</fullName>
    </submittedName>
</protein>
<dbReference type="Gene3D" id="2.30.30.40">
    <property type="entry name" value="SH3 Domains"/>
    <property type="match status" value="1"/>
</dbReference>
<reference evidence="7" key="1">
    <citation type="submission" date="2017-02" db="UniProtKB">
        <authorList>
            <consortium name="WormBaseParasite"/>
        </authorList>
    </citation>
    <scope>IDENTIFICATION</scope>
</reference>
<feature type="compositionally biased region" description="Basic and acidic residues" evidence="3">
    <location>
        <begin position="1"/>
        <end position="10"/>
    </location>
</feature>
<dbReference type="OrthoDB" id="5340910at2759"/>
<keyword evidence="1 2" id="KW-0728">SH3 domain</keyword>
<feature type="region of interest" description="Disordered" evidence="3">
    <location>
        <begin position="1"/>
        <end position="33"/>
    </location>
</feature>
<dbReference type="STRING" id="51028.A0A0N4VJS8"/>
<sequence>MTAPTYERRYQPRTQRRYPSMPPPQNRNTDYQPYNKVMFDDDRFETLRVRNSDDLYDSIASRPSSRWCDDCPYCRKMERLEAERMRRSRLDSTTQWANDAREYPETYREDSILFHEPRYGTINKPKPLGNLENSTSARASKFFKADKRDQLDVKQGELLQVLKKKPGWWKCKNVYGNKGWVPAQNLFLVPKQ</sequence>
<evidence type="ECO:0000259" key="4">
    <source>
        <dbReference type="PROSITE" id="PS50002"/>
    </source>
</evidence>
<dbReference type="InterPro" id="IPR036028">
    <property type="entry name" value="SH3-like_dom_sf"/>
</dbReference>
<dbReference type="PROSITE" id="PS50002">
    <property type="entry name" value="SH3"/>
    <property type="match status" value="1"/>
</dbReference>
<accession>A0A0N4VJS8</accession>
<evidence type="ECO:0000256" key="3">
    <source>
        <dbReference type="SAM" id="MobiDB-lite"/>
    </source>
</evidence>
<dbReference type="SMART" id="SM00326">
    <property type="entry name" value="SH3"/>
    <property type="match status" value="1"/>
</dbReference>
<evidence type="ECO:0000256" key="2">
    <source>
        <dbReference type="PROSITE-ProRule" id="PRU00192"/>
    </source>
</evidence>
<dbReference type="SUPFAM" id="SSF50044">
    <property type="entry name" value="SH3-domain"/>
    <property type="match status" value="1"/>
</dbReference>
<name>A0A0N4VJS8_ENTVE</name>
<feature type="domain" description="SH3" evidence="4">
    <location>
        <begin position="132"/>
        <end position="191"/>
    </location>
</feature>
<keyword evidence="6" id="KW-1185">Reference proteome</keyword>
<evidence type="ECO:0000313" key="6">
    <source>
        <dbReference type="Proteomes" id="UP000274131"/>
    </source>
</evidence>